<keyword evidence="2" id="KW-1185">Reference proteome</keyword>
<dbReference type="Proteomes" id="UP001425155">
    <property type="component" value="Unassembled WGS sequence"/>
</dbReference>
<proteinExistence type="predicted"/>
<comment type="caution">
    <text evidence="1">The sequence shown here is derived from an EMBL/GenBank/DDBJ whole genome shotgun (WGS) entry which is preliminary data.</text>
</comment>
<sequence length="61" mass="6687">MSTVSIAGLPSAIGRVRVSNHTRIETPDLSDRSAVEAIFADAARIVKAERARRRPWSRGAR</sequence>
<dbReference type="EMBL" id="JBCLVG010000001">
    <property type="protein sequence ID" value="MEN1946023.1"/>
    <property type="molecule type" value="Genomic_DNA"/>
</dbReference>
<accession>A0ABU9W1Z5</accession>
<reference evidence="1 2" key="1">
    <citation type="submission" date="2024-03" db="EMBL/GenBank/DDBJ databases">
        <title>YIM 134122 draft genome.</title>
        <authorList>
            <person name="Zuo S."/>
            <person name="Xiong L."/>
        </authorList>
    </citation>
    <scope>NUCLEOTIDE SEQUENCE [LARGE SCALE GENOMIC DNA]</scope>
    <source>
        <strain evidence="1 2">YIM 134122</strain>
    </source>
</reference>
<evidence type="ECO:0000313" key="2">
    <source>
        <dbReference type="Proteomes" id="UP001425155"/>
    </source>
</evidence>
<organism evidence="1 2">
    <name type="scientific">Leifsonia stereocauli</name>
    <dbReference type="NCBI Taxonomy" id="3134136"/>
    <lineage>
        <taxon>Bacteria</taxon>
        <taxon>Bacillati</taxon>
        <taxon>Actinomycetota</taxon>
        <taxon>Actinomycetes</taxon>
        <taxon>Micrococcales</taxon>
        <taxon>Microbacteriaceae</taxon>
        <taxon>Leifsonia</taxon>
    </lineage>
</organism>
<dbReference type="RefSeq" id="WP_342112507.1">
    <property type="nucleotide sequence ID" value="NZ_JBCAUN010000001.1"/>
</dbReference>
<gene>
    <name evidence="1" type="ORF">WJX64_05650</name>
</gene>
<name>A0ABU9W1Z5_9MICO</name>
<protein>
    <submittedName>
        <fullName evidence="1">Uncharacterized protein</fullName>
    </submittedName>
</protein>
<evidence type="ECO:0000313" key="1">
    <source>
        <dbReference type="EMBL" id="MEN1946023.1"/>
    </source>
</evidence>